<keyword evidence="2" id="KW-0812">Transmembrane</keyword>
<accession>A0A0F9A113</accession>
<organism evidence="3">
    <name type="scientific">marine sediment metagenome</name>
    <dbReference type="NCBI Taxonomy" id="412755"/>
    <lineage>
        <taxon>unclassified sequences</taxon>
        <taxon>metagenomes</taxon>
        <taxon>ecological metagenomes</taxon>
    </lineage>
</organism>
<comment type="caution">
    <text evidence="3">The sequence shown here is derived from an EMBL/GenBank/DDBJ whole genome shotgun (WGS) entry which is preliminary data.</text>
</comment>
<evidence type="ECO:0000256" key="1">
    <source>
        <dbReference type="SAM" id="MobiDB-lite"/>
    </source>
</evidence>
<feature type="transmembrane region" description="Helical" evidence="2">
    <location>
        <begin position="46"/>
        <end position="67"/>
    </location>
</feature>
<name>A0A0F9A113_9ZZZZ</name>
<dbReference type="EMBL" id="LAZR01045015">
    <property type="protein sequence ID" value="KKL00859.1"/>
    <property type="molecule type" value="Genomic_DNA"/>
</dbReference>
<dbReference type="AlphaFoldDB" id="A0A0F9A113"/>
<sequence length="68" mass="7281">MGAPVPPPPPPHLGGPSGSYGNWKSEEAKRRYVGMLEDRVAASPPTWLIVGGIVAVFVLLAVMLWSIR</sequence>
<evidence type="ECO:0000256" key="2">
    <source>
        <dbReference type="SAM" id="Phobius"/>
    </source>
</evidence>
<proteinExistence type="predicted"/>
<keyword evidence="2" id="KW-0472">Membrane</keyword>
<protein>
    <submittedName>
        <fullName evidence="3">Uncharacterized protein</fullName>
    </submittedName>
</protein>
<keyword evidence="2" id="KW-1133">Transmembrane helix</keyword>
<gene>
    <name evidence="3" type="ORF">LCGC14_2628310</name>
</gene>
<feature type="region of interest" description="Disordered" evidence="1">
    <location>
        <begin position="1"/>
        <end position="22"/>
    </location>
</feature>
<reference evidence="3" key="1">
    <citation type="journal article" date="2015" name="Nature">
        <title>Complex archaea that bridge the gap between prokaryotes and eukaryotes.</title>
        <authorList>
            <person name="Spang A."/>
            <person name="Saw J.H."/>
            <person name="Jorgensen S.L."/>
            <person name="Zaremba-Niedzwiedzka K."/>
            <person name="Martijn J."/>
            <person name="Lind A.E."/>
            <person name="van Eijk R."/>
            <person name="Schleper C."/>
            <person name="Guy L."/>
            <person name="Ettema T.J."/>
        </authorList>
    </citation>
    <scope>NUCLEOTIDE SEQUENCE</scope>
</reference>
<evidence type="ECO:0000313" key="3">
    <source>
        <dbReference type="EMBL" id="KKL00859.1"/>
    </source>
</evidence>
<feature type="compositionally biased region" description="Pro residues" evidence="1">
    <location>
        <begin position="1"/>
        <end position="13"/>
    </location>
</feature>